<dbReference type="InterPro" id="IPR050563">
    <property type="entry name" value="4-hydroxybenzoyl-CoA_TE"/>
</dbReference>
<reference evidence="4" key="1">
    <citation type="submission" date="2020-08" db="EMBL/GenBank/DDBJ databases">
        <title>Genome public.</title>
        <authorList>
            <person name="Liu C."/>
            <person name="Sun Q."/>
        </authorList>
    </citation>
    <scope>NUCLEOTIDE SEQUENCE</scope>
    <source>
        <strain evidence="4">NSJ-63</strain>
    </source>
</reference>
<evidence type="ECO:0000259" key="3">
    <source>
        <dbReference type="Pfam" id="PF03061"/>
    </source>
</evidence>
<dbReference type="CDD" id="cd00586">
    <property type="entry name" value="4HBT"/>
    <property type="match status" value="1"/>
</dbReference>
<dbReference type="AlphaFoldDB" id="A0A926HXR4"/>
<keyword evidence="5" id="KW-1185">Reference proteome</keyword>
<dbReference type="RefSeq" id="WP_178621759.1">
    <property type="nucleotide sequence ID" value="NZ_JACRSS010000004.1"/>
</dbReference>
<dbReference type="PANTHER" id="PTHR31793">
    <property type="entry name" value="4-HYDROXYBENZOYL-COA THIOESTERASE FAMILY MEMBER"/>
    <property type="match status" value="1"/>
</dbReference>
<name>A0A926HXR4_9FIRM</name>
<accession>A0A926HXR4</accession>
<dbReference type="InterPro" id="IPR006683">
    <property type="entry name" value="Thioestr_dom"/>
</dbReference>
<dbReference type="SUPFAM" id="SSF54637">
    <property type="entry name" value="Thioesterase/thiol ester dehydrase-isomerase"/>
    <property type="match status" value="1"/>
</dbReference>
<organism evidence="4 5">
    <name type="scientific">Guopingia tenuis</name>
    <dbReference type="NCBI Taxonomy" id="2763656"/>
    <lineage>
        <taxon>Bacteria</taxon>
        <taxon>Bacillati</taxon>
        <taxon>Bacillota</taxon>
        <taxon>Clostridia</taxon>
        <taxon>Christensenellales</taxon>
        <taxon>Christensenellaceae</taxon>
        <taxon>Guopingia</taxon>
    </lineage>
</organism>
<evidence type="ECO:0000256" key="1">
    <source>
        <dbReference type="ARBA" id="ARBA00005953"/>
    </source>
</evidence>
<keyword evidence="2" id="KW-0378">Hydrolase</keyword>
<dbReference type="Proteomes" id="UP000617951">
    <property type="component" value="Unassembled WGS sequence"/>
</dbReference>
<proteinExistence type="inferred from homology"/>
<comment type="caution">
    <text evidence="4">The sequence shown here is derived from an EMBL/GenBank/DDBJ whole genome shotgun (WGS) entry which is preliminary data.</text>
</comment>
<comment type="similarity">
    <text evidence="1">Belongs to the 4-hydroxybenzoyl-CoA thioesterase family.</text>
</comment>
<dbReference type="GO" id="GO:0047617">
    <property type="term" value="F:fatty acyl-CoA hydrolase activity"/>
    <property type="evidence" value="ECO:0007669"/>
    <property type="project" value="TreeGrafter"/>
</dbReference>
<dbReference type="PIRSF" id="PIRSF003230">
    <property type="entry name" value="YbgC"/>
    <property type="match status" value="1"/>
</dbReference>
<feature type="domain" description="Thioesterase" evidence="3">
    <location>
        <begin position="17"/>
        <end position="98"/>
    </location>
</feature>
<dbReference type="PANTHER" id="PTHR31793:SF27">
    <property type="entry name" value="NOVEL THIOESTERASE SUPERFAMILY DOMAIN AND SAPOSIN A-TYPE DOMAIN CONTAINING PROTEIN (0610012H03RIK)"/>
    <property type="match status" value="1"/>
</dbReference>
<dbReference type="NCBIfam" id="TIGR00051">
    <property type="entry name" value="YbgC/FadM family acyl-CoA thioesterase"/>
    <property type="match status" value="1"/>
</dbReference>
<dbReference type="Gene3D" id="3.10.129.10">
    <property type="entry name" value="Hotdog Thioesterase"/>
    <property type="match status" value="1"/>
</dbReference>
<dbReference type="EMBL" id="JACRSS010000004">
    <property type="protein sequence ID" value="MBC8539031.1"/>
    <property type="molecule type" value="Genomic_DNA"/>
</dbReference>
<gene>
    <name evidence="4" type="ORF">H8693_08795</name>
</gene>
<dbReference type="Pfam" id="PF03061">
    <property type="entry name" value="4HBT"/>
    <property type="match status" value="1"/>
</dbReference>
<evidence type="ECO:0000313" key="4">
    <source>
        <dbReference type="EMBL" id="MBC8539031.1"/>
    </source>
</evidence>
<evidence type="ECO:0000313" key="5">
    <source>
        <dbReference type="Proteomes" id="UP000617951"/>
    </source>
</evidence>
<dbReference type="InterPro" id="IPR029069">
    <property type="entry name" value="HotDog_dom_sf"/>
</dbReference>
<dbReference type="InterPro" id="IPR006684">
    <property type="entry name" value="YbgC/YbaW"/>
</dbReference>
<protein>
    <submittedName>
        <fullName evidence="4">Acyl-CoA thioesterase</fullName>
    </submittedName>
</protein>
<evidence type="ECO:0000256" key="2">
    <source>
        <dbReference type="ARBA" id="ARBA00022801"/>
    </source>
</evidence>
<sequence>MATFDLRVRYSETGAEGFAYHANYYSWFDMVQTQFLEENGLSYQEIAEKGVHFLPIDVKSRYHAPAYFGDTLTVEMKVEALSNVKTTLSYRVTRKSDQAPIVQCRITYACMSRDFRPLVLKNALPALYRALQSELDKA</sequence>